<evidence type="ECO:0000313" key="8">
    <source>
        <dbReference type="Proteomes" id="UP000464787"/>
    </source>
</evidence>
<keyword evidence="5" id="KW-0804">Transcription</keyword>
<evidence type="ECO:0000259" key="6">
    <source>
        <dbReference type="PROSITE" id="PS50949"/>
    </source>
</evidence>
<keyword evidence="3" id="KW-0805">Transcription regulation</keyword>
<evidence type="ECO:0000256" key="2">
    <source>
        <dbReference type="ARBA" id="ARBA00022898"/>
    </source>
</evidence>
<dbReference type="InterPro" id="IPR051446">
    <property type="entry name" value="HTH_trans_reg/aminotransferase"/>
</dbReference>
<evidence type="ECO:0000256" key="1">
    <source>
        <dbReference type="ARBA" id="ARBA00005384"/>
    </source>
</evidence>
<dbReference type="RefSeq" id="WP_160551898.1">
    <property type="nucleotide sequence ID" value="NZ_CP047650.1"/>
</dbReference>
<gene>
    <name evidence="7" type="ORF">GT347_10480</name>
</gene>
<evidence type="ECO:0000313" key="7">
    <source>
        <dbReference type="EMBL" id="QHI98381.1"/>
    </source>
</evidence>
<keyword evidence="8" id="KW-1185">Reference proteome</keyword>
<accession>A0A857J5W6</accession>
<organism evidence="7 8">
    <name type="scientific">Xylophilus rhododendri</name>
    <dbReference type="NCBI Taxonomy" id="2697032"/>
    <lineage>
        <taxon>Bacteria</taxon>
        <taxon>Pseudomonadati</taxon>
        <taxon>Pseudomonadota</taxon>
        <taxon>Betaproteobacteria</taxon>
        <taxon>Burkholderiales</taxon>
        <taxon>Xylophilus</taxon>
    </lineage>
</organism>
<dbReference type="SUPFAM" id="SSF53383">
    <property type="entry name" value="PLP-dependent transferases"/>
    <property type="match status" value="1"/>
</dbReference>
<dbReference type="Pfam" id="PF00392">
    <property type="entry name" value="GntR"/>
    <property type="match status" value="1"/>
</dbReference>
<dbReference type="GO" id="GO:0030170">
    <property type="term" value="F:pyridoxal phosphate binding"/>
    <property type="evidence" value="ECO:0007669"/>
    <property type="project" value="InterPro"/>
</dbReference>
<evidence type="ECO:0000256" key="5">
    <source>
        <dbReference type="ARBA" id="ARBA00023163"/>
    </source>
</evidence>
<reference evidence="7 8" key="1">
    <citation type="submission" date="2020-01" db="EMBL/GenBank/DDBJ databases">
        <title>Genome sequencing of strain KACC 21265.</title>
        <authorList>
            <person name="Heo J."/>
            <person name="Kim S.-J."/>
            <person name="Kim J.-S."/>
            <person name="Hong S.-B."/>
            <person name="Kwon S.-W."/>
        </authorList>
    </citation>
    <scope>NUCLEOTIDE SEQUENCE [LARGE SCALE GENOMIC DNA]</scope>
    <source>
        <strain evidence="7 8">KACC 21265</strain>
    </source>
</reference>
<comment type="similarity">
    <text evidence="1">In the C-terminal section; belongs to the class-I pyridoxal-phosphate-dependent aminotransferase family.</text>
</comment>
<dbReference type="Pfam" id="PF00155">
    <property type="entry name" value="Aminotran_1_2"/>
    <property type="match status" value="1"/>
</dbReference>
<protein>
    <submittedName>
        <fullName evidence="7">Aminotransferase class I/II-fold pyridoxal phosphate-dependent enzyme</fullName>
    </submittedName>
</protein>
<dbReference type="GO" id="GO:0008483">
    <property type="term" value="F:transaminase activity"/>
    <property type="evidence" value="ECO:0007669"/>
    <property type="project" value="UniProtKB-KW"/>
</dbReference>
<dbReference type="InterPro" id="IPR036388">
    <property type="entry name" value="WH-like_DNA-bd_sf"/>
</dbReference>
<dbReference type="SMART" id="SM00345">
    <property type="entry name" value="HTH_GNTR"/>
    <property type="match status" value="1"/>
</dbReference>
<name>A0A857J5W6_9BURK</name>
<keyword evidence="7" id="KW-0032">Aminotransferase</keyword>
<dbReference type="GO" id="GO:0003677">
    <property type="term" value="F:DNA binding"/>
    <property type="evidence" value="ECO:0007669"/>
    <property type="project" value="UniProtKB-KW"/>
</dbReference>
<dbReference type="InterPro" id="IPR000524">
    <property type="entry name" value="Tscrpt_reg_HTH_GntR"/>
</dbReference>
<dbReference type="InterPro" id="IPR004839">
    <property type="entry name" value="Aminotransferase_I/II_large"/>
</dbReference>
<dbReference type="EMBL" id="CP047650">
    <property type="protein sequence ID" value="QHI98381.1"/>
    <property type="molecule type" value="Genomic_DNA"/>
</dbReference>
<keyword evidence="7" id="KW-0808">Transferase</keyword>
<dbReference type="InterPro" id="IPR015422">
    <property type="entry name" value="PyrdxlP-dep_Trfase_small"/>
</dbReference>
<dbReference type="PANTHER" id="PTHR46577">
    <property type="entry name" value="HTH-TYPE TRANSCRIPTIONAL REGULATORY PROTEIN GABR"/>
    <property type="match status" value="1"/>
</dbReference>
<keyword evidence="4" id="KW-0238">DNA-binding</keyword>
<feature type="domain" description="HTH gntR-type" evidence="6">
    <location>
        <begin position="8"/>
        <end position="76"/>
    </location>
</feature>
<dbReference type="CDD" id="cd00609">
    <property type="entry name" value="AAT_like"/>
    <property type="match status" value="1"/>
</dbReference>
<dbReference type="InterPro" id="IPR015421">
    <property type="entry name" value="PyrdxlP-dep_Trfase_major"/>
</dbReference>
<dbReference type="PROSITE" id="PS50949">
    <property type="entry name" value="HTH_GNTR"/>
    <property type="match status" value="1"/>
</dbReference>
<dbReference type="AlphaFoldDB" id="A0A857J5W6"/>
<keyword evidence="2" id="KW-0663">Pyridoxal phosphate</keyword>
<evidence type="ECO:0000256" key="3">
    <source>
        <dbReference type="ARBA" id="ARBA00023015"/>
    </source>
</evidence>
<dbReference type="Gene3D" id="3.40.640.10">
    <property type="entry name" value="Type I PLP-dependent aspartate aminotransferase-like (Major domain)"/>
    <property type="match status" value="1"/>
</dbReference>
<sequence length="470" mass="50627">MLTRTASQTLTEQLAGRFAERIRARLLAPGARLPSVRECARQHEVSPHTVVAAYDVLLAQGLVEARRQRGFFVRDTLALPVPPAAAGQAPDAGPLPAGSGMHATALIRGMFHQSSRPQPGSGVLPADWIDLPALPAAVRKVAASKAWAKASLQYGEPMGDAGLRALLAHRLAAQHIPATAEQIMTTVGATHALDIVSRTLLKAGDPVLVEEPGWSVEFARLEALGMRVLPVPRRADGPDLDVMARYCQTHAPRLFVSVSVLHNPTGYSLAPGAAHRLLQLAQAFDFHIVEDDTYGHIAPEHATRLTALDGLQRTIYVGGFAKILAPNWRVGYLAAPAPLVERLLDTKLLATLTTPTLLEQALAICMEQGQLRRHAERVRIRLDAARNRSVELARAAGCVFAAEPAGLFGWVDTGVDTDLLAQRMFDDGYLLAPGALFLAGRQASTLMRINFATTQDAAFWSAFSRVRATL</sequence>
<dbReference type="GO" id="GO:0003700">
    <property type="term" value="F:DNA-binding transcription factor activity"/>
    <property type="evidence" value="ECO:0007669"/>
    <property type="project" value="InterPro"/>
</dbReference>
<dbReference type="Proteomes" id="UP000464787">
    <property type="component" value="Chromosome"/>
</dbReference>
<evidence type="ECO:0000256" key="4">
    <source>
        <dbReference type="ARBA" id="ARBA00023125"/>
    </source>
</evidence>
<dbReference type="SUPFAM" id="SSF46785">
    <property type="entry name" value="Winged helix' DNA-binding domain"/>
    <property type="match status" value="1"/>
</dbReference>
<dbReference type="Gene3D" id="1.10.10.10">
    <property type="entry name" value="Winged helix-like DNA-binding domain superfamily/Winged helix DNA-binding domain"/>
    <property type="match status" value="1"/>
</dbReference>
<dbReference type="PANTHER" id="PTHR46577:SF2">
    <property type="entry name" value="TRANSCRIPTIONAL REGULATORY PROTEIN"/>
    <property type="match status" value="1"/>
</dbReference>
<dbReference type="InterPro" id="IPR015424">
    <property type="entry name" value="PyrdxlP-dep_Trfase"/>
</dbReference>
<dbReference type="Gene3D" id="3.90.1150.10">
    <property type="entry name" value="Aspartate Aminotransferase, domain 1"/>
    <property type="match status" value="1"/>
</dbReference>
<proteinExistence type="inferred from homology"/>
<dbReference type="InterPro" id="IPR036390">
    <property type="entry name" value="WH_DNA-bd_sf"/>
</dbReference>
<dbReference type="KEGG" id="xyk:GT347_10480"/>
<dbReference type="CDD" id="cd07377">
    <property type="entry name" value="WHTH_GntR"/>
    <property type="match status" value="1"/>
</dbReference>